<dbReference type="SUPFAM" id="SSF81321">
    <property type="entry name" value="Family A G protein-coupled receptor-like"/>
    <property type="match status" value="1"/>
</dbReference>
<dbReference type="PANTHER" id="PTHR24240">
    <property type="entry name" value="OPSIN"/>
    <property type="match status" value="1"/>
</dbReference>
<dbReference type="InterPro" id="IPR017452">
    <property type="entry name" value="GPCR_Rhodpsn_7TM"/>
</dbReference>
<evidence type="ECO:0000313" key="10">
    <source>
        <dbReference type="EMBL" id="CAK8681195.1"/>
    </source>
</evidence>
<keyword evidence="3 8" id="KW-1133">Transmembrane helix</keyword>
<gene>
    <name evidence="10" type="ORF">CVLEPA_LOCUS11422</name>
</gene>
<protein>
    <recommendedName>
        <fullName evidence="9">G-protein coupled receptors family 1 profile domain-containing protein</fullName>
    </recommendedName>
</protein>
<evidence type="ECO:0000256" key="7">
    <source>
        <dbReference type="ARBA" id="ARBA00023224"/>
    </source>
</evidence>
<dbReference type="PRINTS" id="PR00237">
    <property type="entry name" value="GPCRRHODOPSN"/>
</dbReference>
<evidence type="ECO:0000256" key="3">
    <source>
        <dbReference type="ARBA" id="ARBA00022989"/>
    </source>
</evidence>
<evidence type="ECO:0000259" key="9">
    <source>
        <dbReference type="PROSITE" id="PS50262"/>
    </source>
</evidence>
<dbReference type="InterPro" id="IPR000276">
    <property type="entry name" value="GPCR_Rhodpsn"/>
</dbReference>
<evidence type="ECO:0000256" key="6">
    <source>
        <dbReference type="ARBA" id="ARBA00023170"/>
    </source>
</evidence>
<proteinExistence type="predicted"/>
<feature type="transmembrane region" description="Helical" evidence="8">
    <location>
        <begin position="100"/>
        <end position="124"/>
    </location>
</feature>
<keyword evidence="11" id="KW-1185">Reference proteome</keyword>
<organism evidence="10 11">
    <name type="scientific">Clavelina lepadiformis</name>
    <name type="common">Light-bulb sea squirt</name>
    <name type="synonym">Ascidia lepadiformis</name>
    <dbReference type="NCBI Taxonomy" id="159417"/>
    <lineage>
        <taxon>Eukaryota</taxon>
        <taxon>Metazoa</taxon>
        <taxon>Chordata</taxon>
        <taxon>Tunicata</taxon>
        <taxon>Ascidiacea</taxon>
        <taxon>Aplousobranchia</taxon>
        <taxon>Clavelinidae</taxon>
        <taxon>Clavelina</taxon>
    </lineage>
</organism>
<evidence type="ECO:0000313" key="11">
    <source>
        <dbReference type="Proteomes" id="UP001642483"/>
    </source>
</evidence>
<name>A0ABP0FRM5_CLALP</name>
<keyword evidence="2 8" id="KW-0812">Transmembrane</keyword>
<dbReference type="Pfam" id="PF00001">
    <property type="entry name" value="7tm_1"/>
    <property type="match status" value="1"/>
</dbReference>
<keyword evidence="7" id="KW-0807">Transducer</keyword>
<accession>A0ABP0FRM5</accession>
<evidence type="ECO:0000256" key="8">
    <source>
        <dbReference type="SAM" id="Phobius"/>
    </source>
</evidence>
<dbReference type="EMBL" id="CAWYQH010000079">
    <property type="protein sequence ID" value="CAK8681195.1"/>
    <property type="molecule type" value="Genomic_DNA"/>
</dbReference>
<evidence type="ECO:0000256" key="4">
    <source>
        <dbReference type="ARBA" id="ARBA00023040"/>
    </source>
</evidence>
<feature type="domain" description="G-protein coupled receptors family 1 profile" evidence="9">
    <location>
        <begin position="52"/>
        <end position="110"/>
    </location>
</feature>
<feature type="transmembrane region" description="Helical" evidence="8">
    <location>
        <begin position="34"/>
        <end position="61"/>
    </location>
</feature>
<keyword evidence="6" id="KW-0675">Receptor</keyword>
<comment type="subcellular location">
    <subcellularLocation>
        <location evidence="1">Membrane</location>
        <topology evidence="1">Multi-pass membrane protein</topology>
    </subcellularLocation>
</comment>
<keyword evidence="4" id="KW-0297">G-protein coupled receptor</keyword>
<dbReference type="PROSITE" id="PS50262">
    <property type="entry name" value="G_PROTEIN_RECEP_F1_2"/>
    <property type="match status" value="1"/>
</dbReference>
<dbReference type="InterPro" id="IPR050125">
    <property type="entry name" value="GPCR_opsins"/>
</dbReference>
<evidence type="ECO:0000256" key="5">
    <source>
        <dbReference type="ARBA" id="ARBA00023136"/>
    </source>
</evidence>
<dbReference type="Gene3D" id="1.20.1070.10">
    <property type="entry name" value="Rhodopsin 7-helix transmembrane proteins"/>
    <property type="match status" value="1"/>
</dbReference>
<comment type="caution">
    <text evidence="10">The sequence shown here is derived from an EMBL/GenBank/DDBJ whole genome shotgun (WGS) entry which is preliminary data.</text>
</comment>
<sequence length="160" mass="17974">MVSTQTPYNESTNPYVLYGDGWVPDYVEIVSRGYYTFLAVYMTVLFILSCFFNSVVIVATIKYKKLRKPINYLIVNLAVADLANASIGCTIPIFTNAVGYFYLGKYVCQFAGCTVSIFSIAFTWTWSIIWNTPPLVLWDGYVPEGVGTSCAPNWFSEGLR</sequence>
<dbReference type="Proteomes" id="UP001642483">
    <property type="component" value="Unassembled WGS sequence"/>
</dbReference>
<keyword evidence="5 8" id="KW-0472">Membrane</keyword>
<reference evidence="10 11" key="1">
    <citation type="submission" date="2024-02" db="EMBL/GenBank/DDBJ databases">
        <authorList>
            <person name="Daric V."/>
            <person name="Darras S."/>
        </authorList>
    </citation>
    <scope>NUCLEOTIDE SEQUENCE [LARGE SCALE GENOMIC DNA]</scope>
</reference>
<feature type="transmembrane region" description="Helical" evidence="8">
    <location>
        <begin position="73"/>
        <end position="94"/>
    </location>
</feature>
<evidence type="ECO:0000256" key="2">
    <source>
        <dbReference type="ARBA" id="ARBA00022692"/>
    </source>
</evidence>
<evidence type="ECO:0000256" key="1">
    <source>
        <dbReference type="ARBA" id="ARBA00004141"/>
    </source>
</evidence>